<evidence type="ECO:0000256" key="8">
    <source>
        <dbReference type="ARBA" id="ARBA00023136"/>
    </source>
</evidence>
<comment type="caution">
    <text evidence="12">The sequence shown here is derived from an EMBL/GenBank/DDBJ whole genome shotgun (WGS) entry which is preliminary data.</text>
</comment>
<dbReference type="Pfam" id="PF07219">
    <property type="entry name" value="HemY_N"/>
    <property type="match status" value="1"/>
</dbReference>
<keyword evidence="6 10" id="KW-0812">Transmembrane</keyword>
<protein>
    <submittedName>
        <fullName evidence="12">Heme biosynthesis HemY N-terminal domain-containing protein</fullName>
    </submittedName>
</protein>
<evidence type="ECO:0000256" key="10">
    <source>
        <dbReference type="SAM" id="Phobius"/>
    </source>
</evidence>
<keyword evidence="7 10" id="KW-1133">Transmembrane helix</keyword>
<feature type="transmembrane region" description="Helical" evidence="10">
    <location>
        <begin position="42"/>
        <end position="63"/>
    </location>
</feature>
<dbReference type="InterPro" id="IPR005254">
    <property type="entry name" value="Heme_biosyn_assoc_TPR_pro"/>
</dbReference>
<proteinExistence type="predicted"/>
<keyword evidence="8 10" id="KW-0472">Membrane</keyword>
<comment type="function">
    <text evidence="1">Involved in a late step of protoheme IX synthesis.</text>
</comment>
<name>A0ABU9GQD5_9GAMM</name>
<comment type="pathway">
    <text evidence="3">Porphyrin-containing compound metabolism; protoheme biosynthesis.</text>
</comment>
<dbReference type="NCBIfam" id="TIGR00540">
    <property type="entry name" value="TPR_hemY_coli"/>
    <property type="match status" value="1"/>
</dbReference>
<keyword evidence="9" id="KW-0627">Porphyrin biosynthesis</keyword>
<keyword evidence="4" id="KW-1003">Cell membrane</keyword>
<dbReference type="SUPFAM" id="SSF48452">
    <property type="entry name" value="TPR-like"/>
    <property type="match status" value="1"/>
</dbReference>
<evidence type="ECO:0000256" key="6">
    <source>
        <dbReference type="ARBA" id="ARBA00022692"/>
    </source>
</evidence>
<dbReference type="Proteomes" id="UP001369082">
    <property type="component" value="Unassembled WGS sequence"/>
</dbReference>
<feature type="domain" description="HemY N-terminal" evidence="11">
    <location>
        <begin position="26"/>
        <end position="133"/>
    </location>
</feature>
<evidence type="ECO:0000256" key="7">
    <source>
        <dbReference type="ARBA" id="ARBA00022989"/>
    </source>
</evidence>
<evidence type="ECO:0000259" key="11">
    <source>
        <dbReference type="Pfam" id="PF07219"/>
    </source>
</evidence>
<evidence type="ECO:0000256" key="5">
    <source>
        <dbReference type="ARBA" id="ARBA00022519"/>
    </source>
</evidence>
<evidence type="ECO:0000256" key="1">
    <source>
        <dbReference type="ARBA" id="ARBA00002962"/>
    </source>
</evidence>
<dbReference type="Gene3D" id="1.25.40.10">
    <property type="entry name" value="Tetratricopeptide repeat domain"/>
    <property type="match status" value="2"/>
</dbReference>
<evidence type="ECO:0000313" key="13">
    <source>
        <dbReference type="Proteomes" id="UP001369082"/>
    </source>
</evidence>
<gene>
    <name evidence="12" type="ORF">V6256_07880</name>
</gene>
<dbReference type="InterPro" id="IPR010817">
    <property type="entry name" value="HemY_N"/>
</dbReference>
<accession>A0ABU9GQD5</accession>
<dbReference type="RefSeq" id="WP_341597554.1">
    <property type="nucleotide sequence ID" value="NZ_JBAKAZ010000024.1"/>
</dbReference>
<keyword evidence="5" id="KW-0997">Cell inner membrane</keyword>
<evidence type="ECO:0000313" key="12">
    <source>
        <dbReference type="EMBL" id="MEL0629525.1"/>
    </source>
</evidence>
<organism evidence="12 13">
    <name type="scientific">Psychromonas aquatilis</name>
    <dbReference type="NCBI Taxonomy" id="2005072"/>
    <lineage>
        <taxon>Bacteria</taxon>
        <taxon>Pseudomonadati</taxon>
        <taxon>Pseudomonadota</taxon>
        <taxon>Gammaproteobacteria</taxon>
        <taxon>Alteromonadales</taxon>
        <taxon>Psychromonadaceae</taxon>
        <taxon>Psychromonas</taxon>
    </lineage>
</organism>
<dbReference type="EMBL" id="JBAKAZ010000024">
    <property type="protein sequence ID" value="MEL0629525.1"/>
    <property type="molecule type" value="Genomic_DNA"/>
</dbReference>
<evidence type="ECO:0000256" key="2">
    <source>
        <dbReference type="ARBA" id="ARBA00004429"/>
    </source>
</evidence>
<dbReference type="InterPro" id="IPR011990">
    <property type="entry name" value="TPR-like_helical_dom_sf"/>
</dbReference>
<keyword evidence="13" id="KW-1185">Reference proteome</keyword>
<comment type="subcellular location">
    <subcellularLocation>
        <location evidence="2">Cell inner membrane</location>
        <topology evidence="2">Multi-pass membrane protein</topology>
    </subcellularLocation>
</comment>
<evidence type="ECO:0000256" key="4">
    <source>
        <dbReference type="ARBA" id="ARBA00022475"/>
    </source>
</evidence>
<evidence type="ECO:0000256" key="3">
    <source>
        <dbReference type="ARBA" id="ARBA00004744"/>
    </source>
</evidence>
<reference evidence="12 13" key="1">
    <citation type="submission" date="2024-02" db="EMBL/GenBank/DDBJ databases">
        <title>Bacteria isolated from the canopy kelp, Nereocystis luetkeana.</title>
        <authorList>
            <person name="Pfister C.A."/>
            <person name="Younker I.T."/>
            <person name="Light S.H."/>
        </authorList>
    </citation>
    <scope>NUCLEOTIDE SEQUENCE [LARGE SCALE GENOMIC DNA]</scope>
    <source>
        <strain evidence="12 13">TI.1.05</strain>
    </source>
</reference>
<sequence>MIRLLIIFVILIAAMIFAPELSAHKGYLLISFDSYTTYETTIVSAIIVITIFYFLLLLAEWCLRRLFSLSRYTRGWFGQRKTLKAQKNSRLGMLALLEGDTKQAQKLLSKSAPRTEAPALTYISAARASHKNGDFEQRDDYLQRASEHPGCKLAVGLVWAELQLDARQYENALATLNELEEEFPKNKQVLQYCLDTYSAINEWEKLINLLHTQRKSLTFSDQEFNALELKAHQQLFQKLAMEDGKLLDDYWHNETPRWMRKELTYQKAVINAYIDNGRGELAKTFLLDKLHRQLSLPLLPYLQKVELEDTSELIAFLEKQLKKSQYVDYVHQALAYLKLKENQPEAVVSHLTESVKSLPNVNDYNLLASLLEEQGDSEQANVYYREGLQFAVQ</sequence>
<evidence type="ECO:0000256" key="9">
    <source>
        <dbReference type="ARBA" id="ARBA00023244"/>
    </source>
</evidence>